<keyword evidence="4 9" id="KW-0863">Zinc-finger</keyword>
<sequence>MALAAQSQAHSSWGRWPQQLPQDFSMMENQGFLPYDNRTPTQPQMHRPVHTQYVVDAPYQTAPTYQNQHAFSYMPYQSPPPSTPIGSPYQKQQEASRLMTDADHNSRLASAYRRDSSKPQSYMPRSPISRSCSVSSAASKSHIPSPVVNAKTITYNETINPAHQVNFETDVDELMKAIQRKQSLRPEGHSNIQQILTPAQSPRCELMDPLSPTSTGTASTCEGKHKKKKWVCDGPNCNKSFVQKTHLDIHRRTHTGAKPYVCTKEGCGLTFSQRGNLKTHMRRHTGEKPYSCGICGKLFAQRGNVRSHEETHKGLKPFICRLDDCNKTFSQLGNMKTHQNNFHKETLQKLTSKFAQFIADGEVPPTHQELFEYFQEHYKNSNKGIKGRGKARTVAARKPKGSAAAASNMAPAAATLVTPSPSPSPMPMPMNAATTTSQSAVSISSISSLTSSSPVTPTFPQMPLHTHPSHSIMSGHGRVGSYDMGHAHAHAHAHSHPHAQPHSPIANVQQRSHAGAYSLFDQQQHHHQTSQTSLMYEDHSRQIGFAPRQY</sequence>
<evidence type="ECO:0000256" key="7">
    <source>
        <dbReference type="ARBA" id="ARBA00023163"/>
    </source>
</evidence>
<evidence type="ECO:0000313" key="12">
    <source>
        <dbReference type="EMBL" id="KOS18641.1"/>
    </source>
</evidence>
<feature type="domain" description="C2H2-type" evidence="11">
    <location>
        <begin position="260"/>
        <end position="289"/>
    </location>
</feature>
<feature type="domain" description="C2H2-type" evidence="11">
    <location>
        <begin position="230"/>
        <end position="259"/>
    </location>
</feature>
<dbReference type="PANTHER" id="PTHR47772:SF13">
    <property type="entry name" value="GASTRULA ZINC FINGER PROTEIN XLCGF49.1-LIKE-RELATED"/>
    <property type="match status" value="1"/>
</dbReference>
<feature type="domain" description="C2H2-type" evidence="11">
    <location>
        <begin position="290"/>
        <end position="317"/>
    </location>
</feature>
<dbReference type="FunFam" id="3.30.160.60:FF:002157">
    <property type="entry name" value="Transcription factor"/>
    <property type="match status" value="1"/>
</dbReference>
<name>A0A0M8N2T9_ESCWE</name>
<keyword evidence="13" id="KW-1185">Reference proteome</keyword>
<feature type="compositionally biased region" description="Low complexity" evidence="10">
    <location>
        <begin position="448"/>
        <end position="458"/>
    </location>
</feature>
<keyword evidence="6" id="KW-0805">Transcription regulation</keyword>
<dbReference type="PANTHER" id="PTHR47772">
    <property type="entry name" value="ZINC FINGER PROTEIN 200"/>
    <property type="match status" value="1"/>
</dbReference>
<gene>
    <name evidence="12" type="ORF">ESCO_000386</name>
</gene>
<dbReference type="FunFam" id="3.30.160.60:FF:000072">
    <property type="entry name" value="zinc finger protein 143 isoform X1"/>
    <property type="match status" value="2"/>
</dbReference>
<protein>
    <submittedName>
        <fullName evidence="12">Asparagine-rich zinc finger protein AZF1</fullName>
    </submittedName>
</protein>
<dbReference type="Pfam" id="PF00096">
    <property type="entry name" value="zf-C2H2"/>
    <property type="match status" value="4"/>
</dbReference>
<feature type="compositionally biased region" description="Low complexity" evidence="10">
    <location>
        <begin position="124"/>
        <end position="143"/>
    </location>
</feature>
<keyword evidence="3" id="KW-0677">Repeat</keyword>
<feature type="domain" description="C2H2-type" evidence="11">
    <location>
        <begin position="318"/>
        <end position="343"/>
    </location>
</feature>
<dbReference type="SUPFAM" id="SSF57667">
    <property type="entry name" value="beta-beta-alpha zinc fingers"/>
    <property type="match status" value="2"/>
</dbReference>
<evidence type="ECO:0000259" key="11">
    <source>
        <dbReference type="PROSITE" id="PS50157"/>
    </source>
</evidence>
<dbReference type="GO" id="GO:0000978">
    <property type="term" value="F:RNA polymerase II cis-regulatory region sequence-specific DNA binding"/>
    <property type="evidence" value="ECO:0007669"/>
    <property type="project" value="UniProtKB-ARBA"/>
</dbReference>
<dbReference type="PROSITE" id="PS50157">
    <property type="entry name" value="ZINC_FINGER_C2H2_2"/>
    <property type="match status" value="4"/>
</dbReference>
<dbReference type="STRING" id="150374.A0A0M8N2T9"/>
<evidence type="ECO:0000256" key="6">
    <source>
        <dbReference type="ARBA" id="ARBA00023015"/>
    </source>
</evidence>
<dbReference type="SMART" id="SM00355">
    <property type="entry name" value="ZnF_C2H2"/>
    <property type="match status" value="4"/>
</dbReference>
<evidence type="ECO:0000256" key="2">
    <source>
        <dbReference type="ARBA" id="ARBA00022723"/>
    </source>
</evidence>
<dbReference type="PROSITE" id="PS00028">
    <property type="entry name" value="ZINC_FINGER_C2H2_1"/>
    <property type="match status" value="4"/>
</dbReference>
<feature type="region of interest" description="Disordered" evidence="10">
    <location>
        <begin position="77"/>
        <end position="143"/>
    </location>
</feature>
<dbReference type="OrthoDB" id="427030at2759"/>
<dbReference type="GO" id="GO:0000981">
    <property type="term" value="F:DNA-binding transcription factor activity, RNA polymerase II-specific"/>
    <property type="evidence" value="ECO:0007669"/>
    <property type="project" value="UniProtKB-ARBA"/>
</dbReference>
<accession>A0A0M8N2T9</accession>
<comment type="caution">
    <text evidence="12">The sequence shown here is derived from an EMBL/GenBank/DDBJ whole genome shotgun (WGS) entry which is preliminary data.</text>
</comment>
<evidence type="ECO:0000256" key="4">
    <source>
        <dbReference type="ARBA" id="ARBA00022771"/>
    </source>
</evidence>
<dbReference type="Proteomes" id="UP000053831">
    <property type="component" value="Unassembled WGS sequence"/>
</dbReference>
<evidence type="ECO:0000256" key="9">
    <source>
        <dbReference type="PROSITE-ProRule" id="PRU00042"/>
    </source>
</evidence>
<keyword evidence="5" id="KW-0862">Zinc</keyword>
<comment type="subcellular location">
    <subcellularLocation>
        <location evidence="1">Nucleus</location>
    </subcellularLocation>
</comment>
<dbReference type="EMBL" id="LGSR01000020">
    <property type="protein sequence ID" value="KOS18641.1"/>
    <property type="molecule type" value="Genomic_DNA"/>
</dbReference>
<reference evidence="12 13" key="1">
    <citation type="submission" date="2015-07" db="EMBL/GenBank/DDBJ databases">
        <title>The genome of the fungus Escovopsis weberi, a specialized disease agent of ant agriculture.</title>
        <authorList>
            <person name="de Man T.J."/>
            <person name="Stajich J.E."/>
            <person name="Kubicek C.P."/>
            <person name="Chenthamara K."/>
            <person name="Atanasova L."/>
            <person name="Druzhinina I.S."/>
            <person name="Birnbaum S."/>
            <person name="Barribeau S.M."/>
            <person name="Teiling C."/>
            <person name="Suen G."/>
            <person name="Currie C."/>
            <person name="Gerardo N.M."/>
        </authorList>
    </citation>
    <scope>NUCLEOTIDE SEQUENCE [LARGE SCALE GENOMIC DNA]</scope>
</reference>
<dbReference type="GO" id="GO:0008270">
    <property type="term" value="F:zinc ion binding"/>
    <property type="evidence" value="ECO:0007669"/>
    <property type="project" value="UniProtKB-KW"/>
</dbReference>
<feature type="region of interest" description="Disordered" evidence="10">
    <location>
        <begin position="448"/>
        <end position="483"/>
    </location>
</feature>
<evidence type="ECO:0000256" key="10">
    <source>
        <dbReference type="SAM" id="MobiDB-lite"/>
    </source>
</evidence>
<organism evidence="12 13">
    <name type="scientific">Escovopsis weberi</name>
    <dbReference type="NCBI Taxonomy" id="150374"/>
    <lineage>
        <taxon>Eukaryota</taxon>
        <taxon>Fungi</taxon>
        <taxon>Dikarya</taxon>
        <taxon>Ascomycota</taxon>
        <taxon>Pezizomycotina</taxon>
        <taxon>Sordariomycetes</taxon>
        <taxon>Hypocreomycetidae</taxon>
        <taxon>Hypocreales</taxon>
        <taxon>Hypocreaceae</taxon>
        <taxon>Escovopsis</taxon>
    </lineage>
</organism>
<feature type="compositionally biased region" description="Basic and acidic residues" evidence="10">
    <location>
        <begin position="100"/>
        <end position="117"/>
    </location>
</feature>
<evidence type="ECO:0000256" key="5">
    <source>
        <dbReference type="ARBA" id="ARBA00022833"/>
    </source>
</evidence>
<keyword evidence="2" id="KW-0479">Metal-binding</keyword>
<evidence type="ECO:0000256" key="1">
    <source>
        <dbReference type="ARBA" id="ARBA00004123"/>
    </source>
</evidence>
<dbReference type="Gene3D" id="3.30.160.60">
    <property type="entry name" value="Classic Zinc Finger"/>
    <property type="match status" value="4"/>
</dbReference>
<proteinExistence type="predicted"/>
<dbReference type="InterPro" id="IPR050636">
    <property type="entry name" value="C2H2-ZF_domain-containing"/>
</dbReference>
<evidence type="ECO:0000256" key="3">
    <source>
        <dbReference type="ARBA" id="ARBA00022737"/>
    </source>
</evidence>
<keyword evidence="7" id="KW-0804">Transcription</keyword>
<dbReference type="FunFam" id="3.30.160.60:FF:002343">
    <property type="entry name" value="Zinc finger protein 33A"/>
    <property type="match status" value="1"/>
</dbReference>
<dbReference type="GO" id="GO:0005634">
    <property type="term" value="C:nucleus"/>
    <property type="evidence" value="ECO:0007669"/>
    <property type="project" value="UniProtKB-SubCell"/>
</dbReference>
<dbReference type="InterPro" id="IPR013087">
    <property type="entry name" value="Znf_C2H2_type"/>
</dbReference>
<feature type="region of interest" description="Disordered" evidence="10">
    <location>
        <begin position="522"/>
        <end position="550"/>
    </location>
</feature>
<dbReference type="AlphaFoldDB" id="A0A0M8N2T9"/>
<evidence type="ECO:0000313" key="13">
    <source>
        <dbReference type="Proteomes" id="UP000053831"/>
    </source>
</evidence>
<evidence type="ECO:0000256" key="8">
    <source>
        <dbReference type="ARBA" id="ARBA00023242"/>
    </source>
</evidence>
<keyword evidence="8" id="KW-0539">Nucleus</keyword>
<dbReference type="InterPro" id="IPR036236">
    <property type="entry name" value="Znf_C2H2_sf"/>
</dbReference>